<organism evidence="2 3">
    <name type="scientific">Trifolium medium</name>
    <dbReference type="NCBI Taxonomy" id="97028"/>
    <lineage>
        <taxon>Eukaryota</taxon>
        <taxon>Viridiplantae</taxon>
        <taxon>Streptophyta</taxon>
        <taxon>Embryophyta</taxon>
        <taxon>Tracheophyta</taxon>
        <taxon>Spermatophyta</taxon>
        <taxon>Magnoliopsida</taxon>
        <taxon>eudicotyledons</taxon>
        <taxon>Gunneridae</taxon>
        <taxon>Pentapetalae</taxon>
        <taxon>rosids</taxon>
        <taxon>fabids</taxon>
        <taxon>Fabales</taxon>
        <taxon>Fabaceae</taxon>
        <taxon>Papilionoideae</taxon>
        <taxon>50 kb inversion clade</taxon>
        <taxon>NPAAA clade</taxon>
        <taxon>Hologalegina</taxon>
        <taxon>IRL clade</taxon>
        <taxon>Trifolieae</taxon>
        <taxon>Trifolium</taxon>
    </lineage>
</organism>
<feature type="compositionally biased region" description="Basic and acidic residues" evidence="1">
    <location>
        <begin position="1"/>
        <end position="12"/>
    </location>
</feature>
<sequence>AQAKAGKRERTESSTMDSLDWDAVRHANVNEIADAIKGE</sequence>
<evidence type="ECO:0000313" key="2">
    <source>
        <dbReference type="EMBL" id="MCI10415.1"/>
    </source>
</evidence>
<dbReference type="EMBL" id="LXQA010076152">
    <property type="protein sequence ID" value="MCI10415.1"/>
    <property type="molecule type" value="Genomic_DNA"/>
</dbReference>
<dbReference type="AlphaFoldDB" id="A0A392PHP6"/>
<feature type="non-terminal residue" evidence="2">
    <location>
        <position position="1"/>
    </location>
</feature>
<protein>
    <submittedName>
        <fullName evidence="2">Protein ROS1-like</fullName>
    </submittedName>
</protein>
<proteinExistence type="predicted"/>
<comment type="caution">
    <text evidence="2">The sequence shown here is derived from an EMBL/GenBank/DDBJ whole genome shotgun (WGS) entry which is preliminary data.</text>
</comment>
<feature type="region of interest" description="Disordered" evidence="1">
    <location>
        <begin position="1"/>
        <end position="22"/>
    </location>
</feature>
<keyword evidence="3" id="KW-1185">Reference proteome</keyword>
<reference evidence="2 3" key="1">
    <citation type="journal article" date="2018" name="Front. Plant Sci.">
        <title>Red Clover (Trifolium pratense) and Zigzag Clover (T. medium) - A Picture of Genomic Similarities and Differences.</title>
        <authorList>
            <person name="Dluhosova J."/>
            <person name="Istvanek J."/>
            <person name="Nedelnik J."/>
            <person name="Repkova J."/>
        </authorList>
    </citation>
    <scope>NUCLEOTIDE SEQUENCE [LARGE SCALE GENOMIC DNA]</scope>
    <source>
        <strain evidence="3">cv. 10/8</strain>
        <tissue evidence="2">Leaf</tissue>
    </source>
</reference>
<name>A0A392PHP6_9FABA</name>
<accession>A0A392PHP6</accession>
<evidence type="ECO:0000256" key="1">
    <source>
        <dbReference type="SAM" id="MobiDB-lite"/>
    </source>
</evidence>
<evidence type="ECO:0000313" key="3">
    <source>
        <dbReference type="Proteomes" id="UP000265520"/>
    </source>
</evidence>
<dbReference type="Proteomes" id="UP000265520">
    <property type="component" value="Unassembled WGS sequence"/>
</dbReference>